<dbReference type="RefSeq" id="WP_145789593.1">
    <property type="nucleotide sequence ID" value="NZ_BAAABR010000089.1"/>
</dbReference>
<dbReference type="AlphaFoldDB" id="A0A561EN59"/>
<proteinExistence type="predicted"/>
<comment type="caution">
    <text evidence="1">The sequence shown here is derived from an EMBL/GenBank/DDBJ whole genome shotgun (WGS) entry which is preliminary data.</text>
</comment>
<dbReference type="Proteomes" id="UP000318416">
    <property type="component" value="Unassembled WGS sequence"/>
</dbReference>
<dbReference type="EMBL" id="VIVR01000001">
    <property type="protein sequence ID" value="TWE17053.1"/>
    <property type="molecule type" value="Genomic_DNA"/>
</dbReference>
<protein>
    <submittedName>
        <fullName evidence="1">Uncharacterized protein</fullName>
    </submittedName>
</protein>
<name>A0A561EN59_9ACTN</name>
<evidence type="ECO:0000313" key="1">
    <source>
        <dbReference type="EMBL" id="TWE17053.1"/>
    </source>
</evidence>
<evidence type="ECO:0000313" key="2">
    <source>
        <dbReference type="Proteomes" id="UP000318416"/>
    </source>
</evidence>
<gene>
    <name evidence="1" type="ORF">FB465_2057</name>
</gene>
<accession>A0A561EN59</accession>
<organism evidence="1 2">
    <name type="scientific">Kitasatospora atroaurantiaca</name>
    <dbReference type="NCBI Taxonomy" id="285545"/>
    <lineage>
        <taxon>Bacteria</taxon>
        <taxon>Bacillati</taxon>
        <taxon>Actinomycetota</taxon>
        <taxon>Actinomycetes</taxon>
        <taxon>Kitasatosporales</taxon>
        <taxon>Streptomycetaceae</taxon>
        <taxon>Kitasatospora</taxon>
    </lineage>
</organism>
<reference evidence="1 2" key="1">
    <citation type="submission" date="2019-06" db="EMBL/GenBank/DDBJ databases">
        <title>Sequencing the genomes of 1000 actinobacteria strains.</title>
        <authorList>
            <person name="Klenk H.-P."/>
        </authorList>
    </citation>
    <scope>NUCLEOTIDE SEQUENCE [LARGE SCALE GENOMIC DNA]</scope>
    <source>
        <strain evidence="1 2">DSM 41649</strain>
    </source>
</reference>
<keyword evidence="2" id="KW-1185">Reference proteome</keyword>
<sequence length="114" mass="12220">MSASIWHHREAERLVAESLGFPEHNDGTSPEAMRNLAEAQVHATLATIPRGLPAGEDLMELLLDALADFQRTAKWPTLQHAQARGHLAECLSKSLTAAVLDNNTGYTGPVPGGV</sequence>